<accession>A0A5J6WUP4</accession>
<dbReference type="PROSITE" id="PS50977">
    <property type="entry name" value="HTH_TETR_2"/>
    <property type="match status" value="1"/>
</dbReference>
<keyword evidence="1" id="KW-0678">Repressor</keyword>
<dbReference type="InterPro" id="IPR050109">
    <property type="entry name" value="HTH-type_TetR-like_transc_reg"/>
</dbReference>
<dbReference type="PROSITE" id="PS01081">
    <property type="entry name" value="HTH_TETR_1"/>
    <property type="match status" value="1"/>
</dbReference>
<dbReference type="PANTHER" id="PTHR30055">
    <property type="entry name" value="HTH-TYPE TRANSCRIPTIONAL REGULATOR RUTR"/>
    <property type="match status" value="1"/>
</dbReference>
<dbReference type="Pfam" id="PF08361">
    <property type="entry name" value="TetR_C_2"/>
    <property type="match status" value="1"/>
</dbReference>
<organism evidence="7 8">
    <name type="scientific">Aeromonas simiae</name>
    <dbReference type="NCBI Taxonomy" id="218936"/>
    <lineage>
        <taxon>Bacteria</taxon>
        <taxon>Pseudomonadati</taxon>
        <taxon>Pseudomonadota</taxon>
        <taxon>Gammaproteobacteria</taxon>
        <taxon>Aeromonadales</taxon>
        <taxon>Aeromonadaceae</taxon>
        <taxon>Aeromonas</taxon>
    </lineage>
</organism>
<dbReference type="PANTHER" id="PTHR30055:SF240">
    <property type="entry name" value="HTH-TYPE TRANSCRIPTIONAL REGULATOR ACRR"/>
    <property type="match status" value="1"/>
</dbReference>
<evidence type="ECO:0000256" key="1">
    <source>
        <dbReference type="ARBA" id="ARBA00022491"/>
    </source>
</evidence>
<sequence>MARRTKEEAQQTRERIMNTALDLFCRHGLAKTSLSDIAQAADLSRGAIYWHFKNKDELFASLWEELCAPLAQQLYACIDPAEADPLGRLRIFLREALHQVSTAPAHRQMFSLMFSLESMEGETHTLRTHMREQAQQFFRDLEATLNNAKQQGQLPPHTNTARCATLLHCALDGYILNWMHFPERISLEQETDFLLDNLFALLRQTGGMHA</sequence>
<gene>
    <name evidence="7" type="ORF">FE240_04315</name>
</gene>
<dbReference type="Proteomes" id="UP000594034">
    <property type="component" value="Chromosome"/>
</dbReference>
<dbReference type="EMBL" id="CP040449">
    <property type="protein sequence ID" value="QFI53984.1"/>
    <property type="molecule type" value="Genomic_DNA"/>
</dbReference>
<dbReference type="InterPro" id="IPR009057">
    <property type="entry name" value="Homeodomain-like_sf"/>
</dbReference>
<dbReference type="AlphaFoldDB" id="A0A5J6WUP4"/>
<dbReference type="InterPro" id="IPR036271">
    <property type="entry name" value="Tet_transcr_reg_TetR-rel_C_sf"/>
</dbReference>
<proteinExistence type="predicted"/>
<dbReference type="PRINTS" id="PR00455">
    <property type="entry name" value="HTHTETR"/>
</dbReference>
<name>A0A5J6WUP4_9GAMM</name>
<evidence type="ECO:0000259" key="6">
    <source>
        <dbReference type="PROSITE" id="PS50977"/>
    </source>
</evidence>
<dbReference type="SUPFAM" id="SSF46689">
    <property type="entry name" value="Homeodomain-like"/>
    <property type="match status" value="1"/>
</dbReference>
<dbReference type="InterPro" id="IPR001647">
    <property type="entry name" value="HTH_TetR"/>
</dbReference>
<dbReference type="InterPro" id="IPR023772">
    <property type="entry name" value="DNA-bd_HTH_TetR-type_CS"/>
</dbReference>
<evidence type="ECO:0000256" key="4">
    <source>
        <dbReference type="ARBA" id="ARBA00023163"/>
    </source>
</evidence>
<keyword evidence="8" id="KW-1185">Reference proteome</keyword>
<dbReference type="InterPro" id="IPR013572">
    <property type="entry name" value="Tscrpt_reg_MAATS_C"/>
</dbReference>
<dbReference type="Gene3D" id="1.10.357.10">
    <property type="entry name" value="Tetracycline Repressor, domain 2"/>
    <property type="match status" value="1"/>
</dbReference>
<keyword evidence="4" id="KW-0804">Transcription</keyword>
<evidence type="ECO:0000256" key="2">
    <source>
        <dbReference type="ARBA" id="ARBA00023015"/>
    </source>
</evidence>
<feature type="domain" description="HTH tetR-type" evidence="6">
    <location>
        <begin position="10"/>
        <end position="70"/>
    </location>
</feature>
<evidence type="ECO:0000313" key="8">
    <source>
        <dbReference type="Proteomes" id="UP000594034"/>
    </source>
</evidence>
<evidence type="ECO:0000256" key="5">
    <source>
        <dbReference type="PROSITE-ProRule" id="PRU00335"/>
    </source>
</evidence>
<protein>
    <submittedName>
        <fullName evidence="7">TetR family transcriptional regulator</fullName>
    </submittedName>
</protein>
<evidence type="ECO:0000313" key="7">
    <source>
        <dbReference type="EMBL" id="QFI53984.1"/>
    </source>
</evidence>
<reference evidence="7 8" key="1">
    <citation type="submission" date="2019-05" db="EMBL/GenBank/DDBJ databases">
        <title>OXA-830, a novel chromosomally encoded expanded-spectrum class D beta-lactamase in Aeromonas simiae.</title>
        <authorList>
            <person name="Zhou W."/>
            <person name="Chen Q."/>
        </authorList>
    </citation>
    <scope>NUCLEOTIDE SEQUENCE [LARGE SCALE GENOMIC DNA]</scope>
    <source>
        <strain evidence="7 8">A6</strain>
    </source>
</reference>
<feature type="DNA-binding region" description="H-T-H motif" evidence="5">
    <location>
        <begin position="33"/>
        <end position="52"/>
    </location>
</feature>
<keyword evidence="3 5" id="KW-0238">DNA-binding</keyword>
<dbReference type="SUPFAM" id="SSF48498">
    <property type="entry name" value="Tetracyclin repressor-like, C-terminal domain"/>
    <property type="match status" value="1"/>
</dbReference>
<dbReference type="RefSeq" id="WP_193003509.1">
    <property type="nucleotide sequence ID" value="NZ_CP040449.1"/>
</dbReference>
<dbReference type="GO" id="GO:0003700">
    <property type="term" value="F:DNA-binding transcription factor activity"/>
    <property type="evidence" value="ECO:0007669"/>
    <property type="project" value="TreeGrafter"/>
</dbReference>
<dbReference type="GO" id="GO:0000976">
    <property type="term" value="F:transcription cis-regulatory region binding"/>
    <property type="evidence" value="ECO:0007669"/>
    <property type="project" value="TreeGrafter"/>
</dbReference>
<dbReference type="KEGG" id="asim:FE240_04315"/>
<evidence type="ECO:0000256" key="3">
    <source>
        <dbReference type="ARBA" id="ARBA00023125"/>
    </source>
</evidence>
<keyword evidence="2" id="KW-0805">Transcription regulation</keyword>
<dbReference type="Pfam" id="PF00440">
    <property type="entry name" value="TetR_N"/>
    <property type="match status" value="1"/>
</dbReference>